<keyword evidence="4" id="KW-1185">Reference proteome</keyword>
<name>A0AAV5CAY5_ELECO</name>
<evidence type="ECO:0000313" key="4">
    <source>
        <dbReference type="Proteomes" id="UP001054889"/>
    </source>
</evidence>
<dbReference type="InterPro" id="IPR002083">
    <property type="entry name" value="MATH/TRAF_dom"/>
</dbReference>
<dbReference type="EMBL" id="BQKI01000005">
    <property type="protein sequence ID" value="GJM95452.1"/>
    <property type="molecule type" value="Genomic_DNA"/>
</dbReference>
<gene>
    <name evidence="3" type="primary">ga12189</name>
    <name evidence="3" type="ORF">PR202_ga12189</name>
</gene>
<protein>
    <recommendedName>
        <fullName evidence="2">MATH domain-containing protein</fullName>
    </recommendedName>
</protein>
<feature type="compositionally biased region" description="Acidic residues" evidence="1">
    <location>
        <begin position="96"/>
        <end position="117"/>
    </location>
</feature>
<dbReference type="InterPro" id="IPR008974">
    <property type="entry name" value="TRAF-like"/>
</dbReference>
<evidence type="ECO:0000259" key="2">
    <source>
        <dbReference type="Pfam" id="PF22486"/>
    </source>
</evidence>
<dbReference type="Pfam" id="PF22486">
    <property type="entry name" value="MATH_2"/>
    <property type="match status" value="1"/>
</dbReference>
<feature type="domain" description="MATH" evidence="2">
    <location>
        <begin position="23"/>
        <end position="85"/>
    </location>
</feature>
<dbReference type="Gene3D" id="2.60.210.10">
    <property type="entry name" value="Apoptosis, Tumor Necrosis Factor Receptor Associated Protein 2, Chain A"/>
    <property type="match status" value="1"/>
</dbReference>
<feature type="region of interest" description="Disordered" evidence="1">
    <location>
        <begin position="94"/>
        <end position="117"/>
    </location>
</feature>
<proteinExistence type="predicted"/>
<dbReference type="Proteomes" id="UP001054889">
    <property type="component" value="Unassembled WGS sequence"/>
</dbReference>
<reference evidence="3" key="2">
    <citation type="submission" date="2021-12" db="EMBL/GenBank/DDBJ databases">
        <title>Resequencing data analysis of finger millet.</title>
        <authorList>
            <person name="Hatakeyama M."/>
            <person name="Aluri S."/>
            <person name="Balachadran M.T."/>
            <person name="Sivarajan S.R."/>
            <person name="Poveda L."/>
            <person name="Shimizu-Inatsugi R."/>
            <person name="Schlapbach R."/>
            <person name="Sreeman S.M."/>
            <person name="Shimizu K.K."/>
        </authorList>
    </citation>
    <scope>NUCLEOTIDE SEQUENCE</scope>
</reference>
<organism evidence="3 4">
    <name type="scientific">Eleusine coracana subsp. coracana</name>
    <dbReference type="NCBI Taxonomy" id="191504"/>
    <lineage>
        <taxon>Eukaryota</taxon>
        <taxon>Viridiplantae</taxon>
        <taxon>Streptophyta</taxon>
        <taxon>Embryophyta</taxon>
        <taxon>Tracheophyta</taxon>
        <taxon>Spermatophyta</taxon>
        <taxon>Magnoliopsida</taxon>
        <taxon>Liliopsida</taxon>
        <taxon>Poales</taxon>
        <taxon>Poaceae</taxon>
        <taxon>PACMAD clade</taxon>
        <taxon>Chloridoideae</taxon>
        <taxon>Cynodonteae</taxon>
        <taxon>Eleusininae</taxon>
        <taxon>Eleusine</taxon>
    </lineage>
</organism>
<dbReference type="AlphaFoldDB" id="A0AAV5CAY5"/>
<accession>A0AAV5CAY5</accession>
<dbReference type="SUPFAM" id="SSF49599">
    <property type="entry name" value="TRAF domain-like"/>
    <property type="match status" value="1"/>
</dbReference>
<evidence type="ECO:0000313" key="3">
    <source>
        <dbReference type="EMBL" id="GJM95452.1"/>
    </source>
</evidence>
<reference evidence="3" key="1">
    <citation type="journal article" date="2018" name="DNA Res.">
        <title>Multiple hybrid de novo genome assembly of finger millet, an orphan allotetraploid crop.</title>
        <authorList>
            <person name="Hatakeyama M."/>
            <person name="Aluri S."/>
            <person name="Balachadran M.T."/>
            <person name="Sivarajan S.R."/>
            <person name="Patrignani A."/>
            <person name="Gruter S."/>
            <person name="Poveda L."/>
            <person name="Shimizu-Inatsugi R."/>
            <person name="Baeten J."/>
            <person name="Francoijs K.J."/>
            <person name="Nataraja K.N."/>
            <person name="Reddy Y.A.N."/>
            <person name="Phadnis S."/>
            <person name="Ravikumar R.L."/>
            <person name="Schlapbach R."/>
            <person name="Sreeman S.M."/>
            <person name="Shimizu K.K."/>
        </authorList>
    </citation>
    <scope>NUCLEOTIDE SEQUENCE</scope>
</reference>
<sequence length="117" mass="13517">MTSASPFASSSILIPINLICTPIKFKFSLLDQSGNPVPKFSHATTRFCSFSSYNTIHRFRDFIMKKDLEESECLKDDCFSVRCDITALKNLKKIDDDDDYDDDDYYNNDDDDDDDDR</sequence>
<evidence type="ECO:0000256" key="1">
    <source>
        <dbReference type="SAM" id="MobiDB-lite"/>
    </source>
</evidence>
<dbReference type="CDD" id="cd00121">
    <property type="entry name" value="MATH"/>
    <property type="match status" value="1"/>
</dbReference>
<comment type="caution">
    <text evidence="3">The sequence shown here is derived from an EMBL/GenBank/DDBJ whole genome shotgun (WGS) entry which is preliminary data.</text>
</comment>